<dbReference type="Proteomes" id="UP000029273">
    <property type="component" value="Unassembled WGS sequence"/>
</dbReference>
<keyword evidence="2" id="KW-1185">Reference proteome</keyword>
<proteinExistence type="predicted"/>
<dbReference type="RefSeq" id="WP_052063976.1">
    <property type="nucleotide sequence ID" value="NZ_JQSG02000001.1"/>
</dbReference>
<dbReference type="InterPro" id="IPR011231">
    <property type="entry name" value="Phage_VT1-Sakai_H0018"/>
</dbReference>
<evidence type="ECO:0000313" key="2">
    <source>
        <dbReference type="Proteomes" id="UP000029273"/>
    </source>
</evidence>
<dbReference type="Pfam" id="PF09956">
    <property type="entry name" value="Phage_cement_2"/>
    <property type="match status" value="1"/>
</dbReference>
<dbReference type="AlphaFoldDB" id="A0A1A6C8A0"/>
<comment type="caution">
    <text evidence="1">The sequence shown here is derived from an EMBL/GenBank/DDBJ whole genome shotgun (WGS) entry which is preliminary data.</text>
</comment>
<reference evidence="1 2" key="1">
    <citation type="journal article" date="2014" name="Genome Announc.">
        <title>Draft Genome Sequence of the Iron-Oxidizing, Acidophilic, and Halotolerant 'Thiobacillus prosperus' Type Strain DSM 5130.</title>
        <authorList>
            <person name="Ossandon F.J."/>
            <person name="Cardenas J.P."/>
            <person name="Corbett M."/>
            <person name="Quatrini R."/>
            <person name="Holmes D.S."/>
            <person name="Watkin E."/>
        </authorList>
    </citation>
    <scope>NUCLEOTIDE SEQUENCE [LARGE SCALE GENOMIC DNA]</scope>
    <source>
        <strain evidence="1 2">DSM 5130</strain>
    </source>
</reference>
<dbReference type="EMBL" id="JQSG02000001">
    <property type="protein sequence ID" value="OBS10792.1"/>
    <property type="molecule type" value="Genomic_DNA"/>
</dbReference>
<accession>A0A1A6C8A0</accession>
<name>A0A1A6C8A0_9GAMM</name>
<organism evidence="1 2">
    <name type="scientific">Acidihalobacter prosperus</name>
    <dbReference type="NCBI Taxonomy" id="160660"/>
    <lineage>
        <taxon>Bacteria</taxon>
        <taxon>Pseudomonadati</taxon>
        <taxon>Pseudomonadota</taxon>
        <taxon>Gammaproteobacteria</taxon>
        <taxon>Chromatiales</taxon>
        <taxon>Ectothiorhodospiraceae</taxon>
        <taxon>Acidihalobacter</taxon>
    </lineage>
</organism>
<sequence length="139" mass="13847">MGRQSLVNLSLTLKATTAITQHRGVGFDGAQASAQGQKVLGVAHFDAVIGDEVTVDVDDTVLVEAGAAIAIGDALIMDAQGRAIPSTGEIGVAAGATAVTSSAANGAILTGGIMPEYVFADALEAATAAGQIIEVITRR</sequence>
<gene>
    <name evidence="1" type="ORF">Thpro_020508</name>
</gene>
<dbReference type="OrthoDB" id="8455457at2"/>
<protein>
    <submittedName>
        <fullName evidence="1">DUF2190 domain-containing protein</fullName>
    </submittedName>
</protein>
<evidence type="ECO:0000313" key="1">
    <source>
        <dbReference type="EMBL" id="OBS10792.1"/>
    </source>
</evidence>